<sequence length="73" mass="9012">MYNRKIRQIIHDICDHFYTQIKDETEWENVNKLSQEYYEKYKYMPLAVDLIRALVAEWCRENLEGEVPNEEQQ</sequence>
<organism evidence="1 2">
    <name type="scientific">Candidatus Blautia avicola</name>
    <dbReference type="NCBI Taxonomy" id="2838483"/>
    <lineage>
        <taxon>Bacteria</taxon>
        <taxon>Bacillati</taxon>
        <taxon>Bacillota</taxon>
        <taxon>Clostridia</taxon>
        <taxon>Lachnospirales</taxon>
        <taxon>Lachnospiraceae</taxon>
        <taxon>Blautia</taxon>
    </lineage>
</organism>
<protein>
    <submittedName>
        <fullName evidence="1">Uncharacterized protein</fullName>
    </submittedName>
</protein>
<dbReference type="EMBL" id="DWUY01000283">
    <property type="protein sequence ID" value="HJD29801.1"/>
    <property type="molecule type" value="Genomic_DNA"/>
</dbReference>
<evidence type="ECO:0000313" key="1">
    <source>
        <dbReference type="EMBL" id="HJD29801.1"/>
    </source>
</evidence>
<reference evidence="1" key="1">
    <citation type="journal article" date="2021" name="PeerJ">
        <title>Extensive microbial diversity within the chicken gut microbiome revealed by metagenomics and culture.</title>
        <authorList>
            <person name="Gilroy R."/>
            <person name="Ravi A."/>
            <person name="Getino M."/>
            <person name="Pursley I."/>
            <person name="Horton D.L."/>
            <person name="Alikhan N.F."/>
            <person name="Baker D."/>
            <person name="Gharbi K."/>
            <person name="Hall N."/>
            <person name="Watson M."/>
            <person name="Adriaenssens E.M."/>
            <person name="Foster-Nyarko E."/>
            <person name="Jarju S."/>
            <person name="Secka A."/>
            <person name="Antonio M."/>
            <person name="Oren A."/>
            <person name="Chaudhuri R.R."/>
            <person name="La Ragione R."/>
            <person name="Hildebrand F."/>
            <person name="Pallen M.J."/>
        </authorList>
    </citation>
    <scope>NUCLEOTIDE SEQUENCE</scope>
    <source>
        <strain evidence="1">ChiBcec6-4105</strain>
    </source>
</reference>
<reference evidence="1" key="2">
    <citation type="submission" date="2021-04" db="EMBL/GenBank/DDBJ databases">
        <authorList>
            <person name="Gilroy R."/>
        </authorList>
    </citation>
    <scope>NUCLEOTIDE SEQUENCE</scope>
    <source>
        <strain evidence="1">ChiBcec6-4105</strain>
    </source>
</reference>
<comment type="caution">
    <text evidence="1">The sequence shown here is derived from an EMBL/GenBank/DDBJ whole genome shotgun (WGS) entry which is preliminary data.</text>
</comment>
<name>A0A9D2TX42_9FIRM</name>
<evidence type="ECO:0000313" key="2">
    <source>
        <dbReference type="Proteomes" id="UP000823892"/>
    </source>
</evidence>
<dbReference type="Proteomes" id="UP000823892">
    <property type="component" value="Unassembled WGS sequence"/>
</dbReference>
<gene>
    <name evidence="1" type="ORF">H9914_12530</name>
</gene>
<proteinExistence type="predicted"/>
<dbReference type="AlphaFoldDB" id="A0A9D2TX42"/>
<accession>A0A9D2TX42</accession>